<keyword evidence="3" id="KW-1185">Reference proteome</keyword>
<gene>
    <name evidence="2" type="ORF">ElyMa_006798600</name>
</gene>
<feature type="signal peptide" evidence="1">
    <location>
        <begin position="1"/>
        <end position="29"/>
    </location>
</feature>
<feature type="non-terminal residue" evidence="2">
    <location>
        <position position="627"/>
    </location>
</feature>
<proteinExistence type="predicted"/>
<accession>A0AAV4J2M1</accession>
<keyword evidence="1" id="KW-0732">Signal</keyword>
<comment type="caution">
    <text evidence="2">The sequence shown here is derived from an EMBL/GenBank/DDBJ whole genome shotgun (WGS) entry which is preliminary data.</text>
</comment>
<feature type="chain" id="PRO_5043315778" evidence="1">
    <location>
        <begin position="30"/>
        <end position="627"/>
    </location>
</feature>
<dbReference type="AlphaFoldDB" id="A0AAV4J2M1"/>
<organism evidence="2 3">
    <name type="scientific">Elysia marginata</name>
    <dbReference type="NCBI Taxonomy" id="1093978"/>
    <lineage>
        <taxon>Eukaryota</taxon>
        <taxon>Metazoa</taxon>
        <taxon>Spiralia</taxon>
        <taxon>Lophotrochozoa</taxon>
        <taxon>Mollusca</taxon>
        <taxon>Gastropoda</taxon>
        <taxon>Heterobranchia</taxon>
        <taxon>Euthyneura</taxon>
        <taxon>Panpulmonata</taxon>
        <taxon>Sacoglossa</taxon>
        <taxon>Placobranchoidea</taxon>
        <taxon>Plakobranchidae</taxon>
        <taxon>Elysia</taxon>
    </lineage>
</organism>
<reference evidence="2 3" key="1">
    <citation type="journal article" date="2021" name="Elife">
        <title>Chloroplast acquisition without the gene transfer in kleptoplastic sea slugs, Plakobranchus ocellatus.</title>
        <authorList>
            <person name="Maeda T."/>
            <person name="Takahashi S."/>
            <person name="Yoshida T."/>
            <person name="Shimamura S."/>
            <person name="Takaki Y."/>
            <person name="Nagai Y."/>
            <person name="Toyoda A."/>
            <person name="Suzuki Y."/>
            <person name="Arimoto A."/>
            <person name="Ishii H."/>
            <person name="Satoh N."/>
            <person name="Nishiyama T."/>
            <person name="Hasebe M."/>
            <person name="Maruyama T."/>
            <person name="Minagawa J."/>
            <person name="Obokata J."/>
            <person name="Shigenobu S."/>
        </authorList>
    </citation>
    <scope>NUCLEOTIDE SEQUENCE [LARGE SCALE GENOMIC DNA]</scope>
</reference>
<evidence type="ECO:0000313" key="3">
    <source>
        <dbReference type="Proteomes" id="UP000762676"/>
    </source>
</evidence>
<name>A0AAV4J2M1_9GAST</name>
<dbReference type="Proteomes" id="UP000762676">
    <property type="component" value="Unassembled WGS sequence"/>
</dbReference>
<dbReference type="EMBL" id="BMAT01013614">
    <property type="protein sequence ID" value="GFS16510.1"/>
    <property type="molecule type" value="Genomic_DNA"/>
</dbReference>
<sequence>MNRNTLFRKSLLSTAIVAVMQGYTPVVSAAPCENIEDGTLYIAAEETCDAVTSTAENPIENVIVEGVINGDVINDANQESGDIKNNGTLTDDWLHVAFSIVTGNVINTGVIGSDNNPVYDGIYVVYSDIGGDVRNDGTFFGGNEGVYILEADIGGNVENSGSITLYTEGEDYQGVGLFGIRGDEYTDISGSVINSGTITIAEKDSEEPSGISDVASGIFVGPYYEVYFDLIEEEPVFTSVEGDVINTGTINVTVEADIRGTVFGIGINGAEVAGRVGNIGTDSVINSTRTGILLAGLSEVGDIVNEGTINVTEAWEGIYLDFGIVNNDINNSGVITTTRGSGIGLDRSLVFGSIINSGEITARGGEWDAFNEYYIEGHGIYIGSAEYEDEIYGSEVGAIQNTGRITADDDGIHLGSDSSTGGITNTGTITAGGAAIRVYGGVEGTLRNSGNLLGGLIDPEGEDGERIAIDFSRAESALNLVQTDGLILGDIYGSRWGVPRIAIEPVTDTIEFAGGVMEGTIWNVEDIQVTGDFTLFGSVLGFDSVTTVTDSGTLRMTGNREFDGDLEVSGALALTINNATDAVTPLMDVSGEIVLNEGSQLLINPEADNYDASLEGISYLALQGDSL</sequence>
<evidence type="ECO:0000313" key="2">
    <source>
        <dbReference type="EMBL" id="GFS16510.1"/>
    </source>
</evidence>
<protein>
    <submittedName>
        <fullName evidence="2">Outer membrane protein B</fullName>
    </submittedName>
</protein>
<evidence type="ECO:0000256" key="1">
    <source>
        <dbReference type="SAM" id="SignalP"/>
    </source>
</evidence>